<evidence type="ECO:0000259" key="1">
    <source>
        <dbReference type="Pfam" id="PF01693"/>
    </source>
</evidence>
<accession>A0A0C3FEB7</accession>
<dbReference type="Pfam" id="PF01693">
    <property type="entry name" value="Cauli_VI"/>
    <property type="match status" value="1"/>
</dbReference>
<dbReference type="Gene3D" id="3.40.970.10">
    <property type="entry name" value="Ribonuclease H1, N-terminal domain"/>
    <property type="match status" value="1"/>
</dbReference>
<sequence length="165" mass="18475">MQLPAPLPPSSDEHGRRYVVVKGIVPGIYLNWGSYQQQIYRVSCTDGCSMQTPQIAWQYYKAERLAGNVEVLPPTVAVQPVTTATAKSSIPLTSPFAADKNFFVIIRRKVPGIHYSWDECVKHISDFDYDCVRAFATITDTATCFTDAQFSGESDWVDIDMLDDI</sequence>
<name>A0A0C3FEB7_PILCF</name>
<dbReference type="HOGENOM" id="CLU_1611419_0_0_1"/>
<dbReference type="SUPFAM" id="SSF55658">
    <property type="entry name" value="L9 N-domain-like"/>
    <property type="match status" value="2"/>
</dbReference>
<feature type="domain" description="Ribonuclease H1 N-terminal" evidence="1">
    <location>
        <begin position="18"/>
        <end position="43"/>
    </location>
</feature>
<dbReference type="EMBL" id="KN832993">
    <property type="protein sequence ID" value="KIM82765.1"/>
    <property type="molecule type" value="Genomic_DNA"/>
</dbReference>
<evidence type="ECO:0000313" key="2">
    <source>
        <dbReference type="EMBL" id="KIM82765.1"/>
    </source>
</evidence>
<evidence type="ECO:0000313" key="3">
    <source>
        <dbReference type="Proteomes" id="UP000054166"/>
    </source>
</evidence>
<keyword evidence="3" id="KW-1185">Reference proteome</keyword>
<reference evidence="3" key="2">
    <citation type="submission" date="2015-01" db="EMBL/GenBank/DDBJ databases">
        <title>Evolutionary Origins and Diversification of the Mycorrhizal Mutualists.</title>
        <authorList>
            <consortium name="DOE Joint Genome Institute"/>
            <consortium name="Mycorrhizal Genomics Consortium"/>
            <person name="Kohler A."/>
            <person name="Kuo A."/>
            <person name="Nagy L.G."/>
            <person name="Floudas D."/>
            <person name="Copeland A."/>
            <person name="Barry K.W."/>
            <person name="Cichocki N."/>
            <person name="Veneault-Fourrey C."/>
            <person name="LaButti K."/>
            <person name="Lindquist E.A."/>
            <person name="Lipzen A."/>
            <person name="Lundell T."/>
            <person name="Morin E."/>
            <person name="Murat C."/>
            <person name="Riley R."/>
            <person name="Ohm R."/>
            <person name="Sun H."/>
            <person name="Tunlid A."/>
            <person name="Henrissat B."/>
            <person name="Grigoriev I.V."/>
            <person name="Hibbett D.S."/>
            <person name="Martin F."/>
        </authorList>
    </citation>
    <scope>NUCLEOTIDE SEQUENCE [LARGE SCALE GENOMIC DNA]</scope>
    <source>
        <strain evidence="3">F 1598</strain>
    </source>
</reference>
<dbReference type="InParanoid" id="A0A0C3FEB7"/>
<gene>
    <name evidence="2" type="ORF">PILCRDRAFT_88423</name>
</gene>
<proteinExistence type="predicted"/>
<dbReference type="AlphaFoldDB" id="A0A0C3FEB7"/>
<dbReference type="InterPro" id="IPR009027">
    <property type="entry name" value="Ribosomal_bL9/RNase_H1_N"/>
</dbReference>
<organism evidence="2 3">
    <name type="scientific">Piloderma croceum (strain F 1598)</name>
    <dbReference type="NCBI Taxonomy" id="765440"/>
    <lineage>
        <taxon>Eukaryota</taxon>
        <taxon>Fungi</taxon>
        <taxon>Dikarya</taxon>
        <taxon>Basidiomycota</taxon>
        <taxon>Agaricomycotina</taxon>
        <taxon>Agaricomycetes</taxon>
        <taxon>Agaricomycetidae</taxon>
        <taxon>Atheliales</taxon>
        <taxon>Atheliaceae</taxon>
        <taxon>Piloderma</taxon>
    </lineage>
</organism>
<dbReference type="Proteomes" id="UP000054166">
    <property type="component" value="Unassembled WGS sequence"/>
</dbReference>
<dbReference type="InterPro" id="IPR037056">
    <property type="entry name" value="RNase_H1_N_sf"/>
</dbReference>
<reference evidence="2 3" key="1">
    <citation type="submission" date="2014-04" db="EMBL/GenBank/DDBJ databases">
        <authorList>
            <consortium name="DOE Joint Genome Institute"/>
            <person name="Kuo A."/>
            <person name="Tarkka M."/>
            <person name="Buscot F."/>
            <person name="Kohler A."/>
            <person name="Nagy L.G."/>
            <person name="Floudas D."/>
            <person name="Copeland A."/>
            <person name="Barry K.W."/>
            <person name="Cichocki N."/>
            <person name="Veneault-Fourrey C."/>
            <person name="LaButti K."/>
            <person name="Lindquist E.A."/>
            <person name="Lipzen A."/>
            <person name="Lundell T."/>
            <person name="Morin E."/>
            <person name="Murat C."/>
            <person name="Sun H."/>
            <person name="Tunlid A."/>
            <person name="Henrissat B."/>
            <person name="Grigoriev I.V."/>
            <person name="Hibbett D.S."/>
            <person name="Martin F."/>
            <person name="Nordberg H.P."/>
            <person name="Cantor M.N."/>
            <person name="Hua S.X."/>
        </authorList>
    </citation>
    <scope>NUCLEOTIDE SEQUENCE [LARGE SCALE GENOMIC DNA]</scope>
    <source>
        <strain evidence="2 3">F 1598</strain>
    </source>
</reference>
<protein>
    <recommendedName>
        <fullName evidence="1">Ribonuclease H1 N-terminal domain-containing protein</fullName>
    </recommendedName>
</protein>
<dbReference type="InterPro" id="IPR011320">
    <property type="entry name" value="RNase_H1_N"/>
</dbReference>